<sequence length="145" mass="16546">MSGTTEALLEHLKQKALGCSDTAWLQACLEFAPKPSGLIEVEEEEGAELQEELIMEEGTGYSPLKIKGPVQAEKSGFSDPCRICETRTKRSRETFSTSPIKNKKRMWKQAENTNKRRRIKRLRTDLGYSKKAKRLRISRVAVMSW</sequence>
<evidence type="ECO:0000313" key="3">
    <source>
        <dbReference type="Proteomes" id="UP001295444"/>
    </source>
</evidence>
<organism evidence="2 3">
    <name type="scientific">Pelobates cultripes</name>
    <name type="common">Western spadefoot toad</name>
    <dbReference type="NCBI Taxonomy" id="61616"/>
    <lineage>
        <taxon>Eukaryota</taxon>
        <taxon>Metazoa</taxon>
        <taxon>Chordata</taxon>
        <taxon>Craniata</taxon>
        <taxon>Vertebrata</taxon>
        <taxon>Euteleostomi</taxon>
        <taxon>Amphibia</taxon>
        <taxon>Batrachia</taxon>
        <taxon>Anura</taxon>
        <taxon>Pelobatoidea</taxon>
        <taxon>Pelobatidae</taxon>
        <taxon>Pelobates</taxon>
    </lineage>
</organism>
<gene>
    <name evidence="2" type="ORF">PECUL_23A014589</name>
</gene>
<protein>
    <submittedName>
        <fullName evidence="2">Uncharacterized protein</fullName>
    </submittedName>
</protein>
<reference evidence="2" key="1">
    <citation type="submission" date="2022-03" db="EMBL/GenBank/DDBJ databases">
        <authorList>
            <person name="Alioto T."/>
            <person name="Alioto T."/>
            <person name="Gomez Garrido J."/>
        </authorList>
    </citation>
    <scope>NUCLEOTIDE SEQUENCE</scope>
</reference>
<accession>A0AAD1W960</accession>
<dbReference type="AlphaFoldDB" id="A0AAD1W960"/>
<name>A0AAD1W960_PELCU</name>
<evidence type="ECO:0000256" key="1">
    <source>
        <dbReference type="SAM" id="MobiDB-lite"/>
    </source>
</evidence>
<dbReference type="EMBL" id="OW240916">
    <property type="protein sequence ID" value="CAH2293778.1"/>
    <property type="molecule type" value="Genomic_DNA"/>
</dbReference>
<proteinExistence type="predicted"/>
<feature type="non-terminal residue" evidence="2">
    <location>
        <position position="145"/>
    </location>
</feature>
<feature type="region of interest" description="Disordered" evidence="1">
    <location>
        <begin position="90"/>
        <end position="114"/>
    </location>
</feature>
<dbReference type="Proteomes" id="UP001295444">
    <property type="component" value="Chromosome 05"/>
</dbReference>
<keyword evidence="3" id="KW-1185">Reference proteome</keyword>
<evidence type="ECO:0000313" key="2">
    <source>
        <dbReference type="EMBL" id="CAH2293778.1"/>
    </source>
</evidence>